<keyword evidence="3" id="KW-0547">Nucleotide-binding</keyword>
<protein>
    <submittedName>
        <fullName evidence="3">ATP-binding protein</fullName>
    </submittedName>
</protein>
<gene>
    <name evidence="3" type="ORF">GCM10023187_52950</name>
</gene>
<dbReference type="PANTHER" id="PTHR43566:SF1">
    <property type="entry name" value="AAA+ ATPASE DOMAIN-CONTAINING PROTEIN"/>
    <property type="match status" value="1"/>
</dbReference>
<dbReference type="RefSeq" id="WP_345271080.1">
    <property type="nucleotide sequence ID" value="NZ_BAABHB010000017.1"/>
</dbReference>
<dbReference type="EMBL" id="BAABHB010000017">
    <property type="protein sequence ID" value="GAA4418987.1"/>
    <property type="molecule type" value="Genomic_DNA"/>
</dbReference>
<keyword evidence="3" id="KW-0067">ATP-binding</keyword>
<dbReference type="InterPro" id="IPR025420">
    <property type="entry name" value="DUF4143"/>
</dbReference>
<organism evidence="3 4">
    <name type="scientific">Nibrella viscosa</name>
    <dbReference type="NCBI Taxonomy" id="1084524"/>
    <lineage>
        <taxon>Bacteria</taxon>
        <taxon>Pseudomonadati</taxon>
        <taxon>Bacteroidota</taxon>
        <taxon>Cytophagia</taxon>
        <taxon>Cytophagales</taxon>
        <taxon>Spirosomataceae</taxon>
        <taxon>Nibrella</taxon>
    </lineage>
</organism>
<dbReference type="InterPro" id="IPR027417">
    <property type="entry name" value="P-loop_NTPase"/>
</dbReference>
<name>A0ABP8KYR7_9BACT</name>
<proteinExistence type="predicted"/>
<feature type="domain" description="DUF4143" evidence="2">
    <location>
        <begin position="188"/>
        <end position="344"/>
    </location>
</feature>
<dbReference type="GO" id="GO:0005524">
    <property type="term" value="F:ATP binding"/>
    <property type="evidence" value="ECO:0007669"/>
    <property type="project" value="UniProtKB-KW"/>
</dbReference>
<evidence type="ECO:0000313" key="4">
    <source>
        <dbReference type="Proteomes" id="UP001500936"/>
    </source>
</evidence>
<comment type="caution">
    <text evidence="3">The sequence shown here is derived from an EMBL/GenBank/DDBJ whole genome shotgun (WGS) entry which is preliminary data.</text>
</comment>
<reference evidence="4" key="1">
    <citation type="journal article" date="2019" name="Int. J. Syst. Evol. Microbiol.">
        <title>The Global Catalogue of Microorganisms (GCM) 10K type strain sequencing project: providing services to taxonomists for standard genome sequencing and annotation.</title>
        <authorList>
            <consortium name="The Broad Institute Genomics Platform"/>
            <consortium name="The Broad Institute Genome Sequencing Center for Infectious Disease"/>
            <person name="Wu L."/>
            <person name="Ma J."/>
        </authorList>
    </citation>
    <scope>NUCLEOTIDE SEQUENCE [LARGE SCALE GENOMIC DNA]</scope>
    <source>
        <strain evidence="4">JCM 17925</strain>
    </source>
</reference>
<feature type="domain" description="AAA" evidence="1">
    <location>
        <begin position="18"/>
        <end position="140"/>
    </location>
</feature>
<dbReference type="Pfam" id="PF13635">
    <property type="entry name" value="DUF4143"/>
    <property type="match status" value="1"/>
</dbReference>
<dbReference type="SUPFAM" id="SSF52540">
    <property type="entry name" value="P-loop containing nucleoside triphosphate hydrolases"/>
    <property type="match status" value="1"/>
</dbReference>
<accession>A0ABP8KYR7</accession>
<evidence type="ECO:0000313" key="3">
    <source>
        <dbReference type="EMBL" id="GAA4418987.1"/>
    </source>
</evidence>
<dbReference type="Gene3D" id="3.40.50.300">
    <property type="entry name" value="P-loop containing nucleotide triphosphate hydrolases"/>
    <property type="match status" value="1"/>
</dbReference>
<dbReference type="InterPro" id="IPR041682">
    <property type="entry name" value="AAA_14"/>
</dbReference>
<evidence type="ECO:0000259" key="2">
    <source>
        <dbReference type="Pfam" id="PF13635"/>
    </source>
</evidence>
<keyword evidence="4" id="KW-1185">Reference proteome</keyword>
<dbReference type="Pfam" id="PF13173">
    <property type="entry name" value="AAA_14"/>
    <property type="match status" value="1"/>
</dbReference>
<sequence length="382" mass="44212">MEFERYLLKTLLNHLLPNKVNLIFGTRRVGKTYLLKQLTARTAYRTLTLQGEDYDTQQLLAQRSIANYRRLLDGVELLIVDEAQEITDIGLILKLIVDQIEPLRIVVTGSSAFDLANLSGEPLTGRAYFHQLYPLAQCELAPYENSLETRQRLDDRLVLGSYPELLQLSGTADRQEYLKNLVNTYLLKDILAFEGVRNAAKVKDLLRLVAFQVGKEVSMDELGRQLQSSKNTVEKYLDMFTKVFVLVRVGGFSRNLRKEVTKTSRWYFTDAGIRNALINDFRLPALRTDAGALWENYLIAERLKILQAQRRPVEFFFWRTYDQQEIDWLELENGQLRAYEFKWSDNRATITRTKVPKAFADAYPDATFTAIHRDNYLEFIGG</sequence>
<evidence type="ECO:0000259" key="1">
    <source>
        <dbReference type="Pfam" id="PF13173"/>
    </source>
</evidence>
<dbReference type="PANTHER" id="PTHR43566">
    <property type="entry name" value="CONSERVED PROTEIN"/>
    <property type="match status" value="1"/>
</dbReference>
<dbReference type="Proteomes" id="UP001500936">
    <property type="component" value="Unassembled WGS sequence"/>
</dbReference>